<protein>
    <submittedName>
        <fullName evidence="1">Uncharacterized protein</fullName>
    </submittedName>
</protein>
<dbReference type="HOGENOM" id="CLU_176285_0_0_6"/>
<evidence type="ECO:0000313" key="2">
    <source>
        <dbReference type="Proteomes" id="UP000002157"/>
    </source>
</evidence>
<dbReference type="AlphaFoldDB" id="B0KS43"/>
<evidence type="ECO:0000313" key="1">
    <source>
        <dbReference type="EMBL" id="ABY99966.1"/>
    </source>
</evidence>
<gene>
    <name evidence="1" type="ordered locus">PputGB1_4076</name>
</gene>
<proteinExistence type="predicted"/>
<name>B0KS43_PSEPG</name>
<dbReference type="EMBL" id="CP000926">
    <property type="protein sequence ID" value="ABY99966.1"/>
    <property type="molecule type" value="Genomic_DNA"/>
</dbReference>
<dbReference type="Proteomes" id="UP000002157">
    <property type="component" value="Chromosome"/>
</dbReference>
<dbReference type="RefSeq" id="WP_012273649.1">
    <property type="nucleotide sequence ID" value="NC_010322.1"/>
</dbReference>
<organism evidence="1 2">
    <name type="scientific">Pseudomonas putida (strain GB-1)</name>
    <dbReference type="NCBI Taxonomy" id="76869"/>
    <lineage>
        <taxon>Bacteria</taxon>
        <taxon>Pseudomonadati</taxon>
        <taxon>Pseudomonadota</taxon>
        <taxon>Gammaproteobacteria</taxon>
        <taxon>Pseudomonadales</taxon>
        <taxon>Pseudomonadaceae</taxon>
        <taxon>Pseudomonas</taxon>
    </lineage>
</organism>
<accession>B0KS43</accession>
<dbReference type="KEGG" id="ppg:PputGB1_4076"/>
<reference evidence="1 2" key="1">
    <citation type="submission" date="2008-01" db="EMBL/GenBank/DDBJ databases">
        <title>Complete sequence of Pseudomonas putida GB-1.</title>
        <authorList>
            <consortium name="US DOE Joint Genome Institute"/>
            <person name="Copeland A."/>
            <person name="Lucas S."/>
            <person name="Lapidus A."/>
            <person name="Barry K."/>
            <person name="Glavina del Rio T."/>
            <person name="Dalin E."/>
            <person name="Tice H."/>
            <person name="Pitluck S."/>
            <person name="Bruce D."/>
            <person name="Goodwin L."/>
            <person name="Chertkov O."/>
            <person name="Brettin T."/>
            <person name="Detter J.C."/>
            <person name="Han C."/>
            <person name="Kuske C.R."/>
            <person name="Schmutz J."/>
            <person name="Larimer F."/>
            <person name="Land M."/>
            <person name="Hauser L."/>
            <person name="Kyrpides N."/>
            <person name="Kim E."/>
            <person name="McCarthy J.K."/>
            <person name="Richardson P."/>
        </authorList>
    </citation>
    <scope>NUCLEOTIDE SEQUENCE [LARGE SCALE GENOMIC DNA]</scope>
    <source>
        <strain evidence="1 2">GB-1</strain>
    </source>
</reference>
<sequence length="118" mass="13169">MNAESTIQKEFNPFISGTLEELLKTIASDGVISIEEYQQVREEADKRMENLIGLFGTRNSTLKAYMNSMDVTMQLLQLTALQAKNAKLTDTGEAIVRDALMAQVEYLRAGANLVLRLL</sequence>